<proteinExistence type="inferred from homology"/>
<dbReference type="Pfam" id="PF10520">
    <property type="entry name" value="Lipid_desat"/>
    <property type="match status" value="1"/>
</dbReference>
<reference evidence="7" key="1">
    <citation type="submission" date="2022-03" db="EMBL/GenBank/DDBJ databases">
        <title>A functionally conserved STORR gene fusion in Papaver species that diverged 16.8 million years ago.</title>
        <authorList>
            <person name="Catania T."/>
        </authorList>
    </citation>
    <scope>NUCLEOTIDE SEQUENCE</scope>
    <source>
        <strain evidence="7">S-191538</strain>
    </source>
</reference>
<keyword evidence="3" id="KW-0812">Transmembrane</keyword>
<comment type="caution">
    <text evidence="7">The sequence shown here is derived from an EMBL/GenBank/DDBJ whole genome shotgun (WGS) entry which is preliminary data.</text>
</comment>
<sequence>MSISLQYKSVFRHPCDPHKCYRQQFTARVQCAATTRQSRTKDQQAVAANELQLLSSSPPLVIPTVTLKKPMLDDPDLQSTWTHRAWVASGSISILVSLLKSANSVAMDPNLSLEPVVAGIVGYLLADLGSGVYHWAIDNYGDATTPVVGSQIEAFQGHHRFPWTITRREFANNLHALARVITFTVLPISLASDEPLFNAFVGMFGGCIMFSQQFHAWAHGTKSKLPPLVLALQDSGVLVSRAEHGAHHRAPYNNNYCIVSGAWNKILDENNVFEALEMILYFRLGVRPRSWSEPNSDWTEETLPMEQ</sequence>
<protein>
    <recommendedName>
        <fullName evidence="6">Lipid desaturase domain-containing protein</fullName>
    </recommendedName>
</protein>
<evidence type="ECO:0000313" key="8">
    <source>
        <dbReference type="Proteomes" id="UP001177140"/>
    </source>
</evidence>
<dbReference type="EMBL" id="JAJJMA010053485">
    <property type="protein sequence ID" value="MCL7026167.1"/>
    <property type="molecule type" value="Genomic_DNA"/>
</dbReference>
<evidence type="ECO:0000256" key="3">
    <source>
        <dbReference type="ARBA" id="ARBA00022692"/>
    </source>
</evidence>
<keyword evidence="4" id="KW-1133">Transmembrane helix</keyword>
<dbReference type="InterPro" id="IPR019547">
    <property type="entry name" value="Lipid_desat"/>
</dbReference>
<dbReference type="InterPro" id="IPR052864">
    <property type="entry name" value="Chloroplast_FAD_CarF"/>
</dbReference>
<accession>A0AA41RSR2</accession>
<dbReference type="Proteomes" id="UP001177140">
    <property type="component" value="Unassembled WGS sequence"/>
</dbReference>
<name>A0AA41RSR2_PAPNU</name>
<dbReference type="PANTHER" id="PTHR48140">
    <property type="entry name" value="FATTY ACID DESATURASE 4, CHLOROPLASTIC-RELATED"/>
    <property type="match status" value="1"/>
</dbReference>
<organism evidence="7 8">
    <name type="scientific">Papaver nudicaule</name>
    <name type="common">Iceland poppy</name>
    <dbReference type="NCBI Taxonomy" id="74823"/>
    <lineage>
        <taxon>Eukaryota</taxon>
        <taxon>Viridiplantae</taxon>
        <taxon>Streptophyta</taxon>
        <taxon>Embryophyta</taxon>
        <taxon>Tracheophyta</taxon>
        <taxon>Spermatophyta</taxon>
        <taxon>Magnoliopsida</taxon>
        <taxon>Ranunculales</taxon>
        <taxon>Papaveraceae</taxon>
        <taxon>Papaveroideae</taxon>
        <taxon>Papaver</taxon>
    </lineage>
</organism>
<evidence type="ECO:0000256" key="2">
    <source>
        <dbReference type="ARBA" id="ARBA00007620"/>
    </source>
</evidence>
<gene>
    <name evidence="7" type="ORF">MKW94_026376</name>
</gene>
<dbReference type="PANTHER" id="PTHR48140:SF1">
    <property type="entry name" value="FATTY ACID DESATURASE 4, CHLOROPLASTIC-RELATED"/>
    <property type="match status" value="1"/>
</dbReference>
<keyword evidence="8" id="KW-1185">Reference proteome</keyword>
<keyword evidence="5" id="KW-0472">Membrane</keyword>
<comment type="similarity">
    <text evidence="2">Belongs to the fatty acid desaturase CarF family.</text>
</comment>
<dbReference type="GO" id="GO:0016020">
    <property type="term" value="C:membrane"/>
    <property type="evidence" value="ECO:0007669"/>
    <property type="project" value="UniProtKB-SubCell"/>
</dbReference>
<evidence type="ECO:0000313" key="7">
    <source>
        <dbReference type="EMBL" id="MCL7026167.1"/>
    </source>
</evidence>
<evidence type="ECO:0000259" key="6">
    <source>
        <dbReference type="Pfam" id="PF10520"/>
    </source>
</evidence>
<evidence type="ECO:0000256" key="1">
    <source>
        <dbReference type="ARBA" id="ARBA00004141"/>
    </source>
</evidence>
<evidence type="ECO:0000256" key="4">
    <source>
        <dbReference type="ARBA" id="ARBA00022989"/>
    </source>
</evidence>
<evidence type="ECO:0000256" key="5">
    <source>
        <dbReference type="ARBA" id="ARBA00023136"/>
    </source>
</evidence>
<dbReference type="AlphaFoldDB" id="A0AA41RSR2"/>
<feature type="domain" description="Lipid desaturase" evidence="6">
    <location>
        <begin position="123"/>
        <end position="291"/>
    </location>
</feature>
<comment type="subcellular location">
    <subcellularLocation>
        <location evidence="1">Membrane</location>
        <topology evidence="1">Multi-pass membrane protein</topology>
    </subcellularLocation>
</comment>